<organism evidence="2 3">
    <name type="scientific">Arenicella xantha</name>
    <dbReference type="NCBI Taxonomy" id="644221"/>
    <lineage>
        <taxon>Bacteria</taxon>
        <taxon>Pseudomonadati</taxon>
        <taxon>Pseudomonadota</taxon>
        <taxon>Gammaproteobacteria</taxon>
        <taxon>Arenicellales</taxon>
        <taxon>Arenicellaceae</taxon>
        <taxon>Arenicella</taxon>
    </lineage>
</organism>
<reference evidence="2 3" key="1">
    <citation type="submission" date="2018-06" db="EMBL/GenBank/DDBJ databases">
        <title>Genomic Encyclopedia of Type Strains, Phase IV (KMG-IV): sequencing the most valuable type-strain genomes for metagenomic binning, comparative biology and taxonomic classification.</title>
        <authorList>
            <person name="Goeker M."/>
        </authorList>
    </citation>
    <scope>NUCLEOTIDE SEQUENCE [LARGE SCALE GENOMIC DNA]</scope>
    <source>
        <strain evidence="2 3">DSM 24032</strain>
    </source>
</reference>
<name>A0A395JKN7_9GAMM</name>
<proteinExistence type="predicted"/>
<feature type="region of interest" description="Disordered" evidence="1">
    <location>
        <begin position="32"/>
        <end position="51"/>
    </location>
</feature>
<keyword evidence="3" id="KW-1185">Reference proteome</keyword>
<evidence type="ECO:0000256" key="1">
    <source>
        <dbReference type="SAM" id="MobiDB-lite"/>
    </source>
</evidence>
<protein>
    <submittedName>
        <fullName evidence="2">Uncharacterized protein</fullName>
    </submittedName>
</protein>
<accession>A0A395JKN7</accession>
<dbReference type="InParanoid" id="A0A395JKN7"/>
<evidence type="ECO:0000313" key="2">
    <source>
        <dbReference type="EMBL" id="RBP50995.1"/>
    </source>
</evidence>
<evidence type="ECO:0000313" key="3">
    <source>
        <dbReference type="Proteomes" id="UP000253083"/>
    </source>
</evidence>
<gene>
    <name evidence="2" type="ORF">DFR28_102412</name>
</gene>
<dbReference type="AlphaFoldDB" id="A0A395JKN7"/>
<comment type="caution">
    <text evidence="2">The sequence shown here is derived from an EMBL/GenBank/DDBJ whole genome shotgun (WGS) entry which is preliminary data.</text>
</comment>
<dbReference type="RefSeq" id="WP_113953800.1">
    <property type="nucleotide sequence ID" value="NZ_QNRT01000002.1"/>
</dbReference>
<dbReference type="EMBL" id="QNRT01000002">
    <property type="protein sequence ID" value="RBP50995.1"/>
    <property type="molecule type" value="Genomic_DNA"/>
</dbReference>
<sequence length="100" mass="11362">MKASKGHSTPYQLGQLEAQKFVNELLLDRLSRNDEPNLNEPLAEPQPAPPVVYSAPPSVYKRLAETESELANAQRFIHSLSQSRAYRLMMKTLRLLGRTR</sequence>
<dbReference type="Proteomes" id="UP000253083">
    <property type="component" value="Unassembled WGS sequence"/>
</dbReference>